<keyword evidence="3" id="KW-1185">Reference proteome</keyword>
<dbReference type="Proteomes" id="UP000785679">
    <property type="component" value="Unassembled WGS sequence"/>
</dbReference>
<organism evidence="2 3">
    <name type="scientific">Halteria grandinella</name>
    <dbReference type="NCBI Taxonomy" id="5974"/>
    <lineage>
        <taxon>Eukaryota</taxon>
        <taxon>Sar</taxon>
        <taxon>Alveolata</taxon>
        <taxon>Ciliophora</taxon>
        <taxon>Intramacronucleata</taxon>
        <taxon>Spirotrichea</taxon>
        <taxon>Stichotrichia</taxon>
        <taxon>Sporadotrichida</taxon>
        <taxon>Halteriidae</taxon>
        <taxon>Halteria</taxon>
    </lineage>
</organism>
<reference evidence="2" key="1">
    <citation type="submission" date="2019-06" db="EMBL/GenBank/DDBJ databases">
        <authorList>
            <person name="Zheng W."/>
        </authorList>
    </citation>
    <scope>NUCLEOTIDE SEQUENCE</scope>
    <source>
        <strain evidence="2">QDHG01</strain>
    </source>
</reference>
<name>A0A8J8STS3_HALGN</name>
<evidence type="ECO:0000313" key="3">
    <source>
        <dbReference type="Proteomes" id="UP000785679"/>
    </source>
</evidence>
<dbReference type="AlphaFoldDB" id="A0A8J8STS3"/>
<keyword evidence="1" id="KW-0472">Membrane</keyword>
<sequence length="73" mass="8505">MLLHQLLNHVLRFSRRFLRSLDSTARLAFLLDMGQCFWIPYAIILAFARPHLLAGLLLLFTQSQLRVTKLLLV</sequence>
<comment type="caution">
    <text evidence="2">The sequence shown here is derived from an EMBL/GenBank/DDBJ whole genome shotgun (WGS) entry which is preliminary data.</text>
</comment>
<keyword evidence="1" id="KW-0812">Transmembrane</keyword>
<keyword evidence="1" id="KW-1133">Transmembrane helix</keyword>
<proteinExistence type="predicted"/>
<evidence type="ECO:0000256" key="1">
    <source>
        <dbReference type="SAM" id="Phobius"/>
    </source>
</evidence>
<evidence type="ECO:0000313" key="2">
    <source>
        <dbReference type="EMBL" id="TNV70697.1"/>
    </source>
</evidence>
<feature type="transmembrane region" description="Helical" evidence="1">
    <location>
        <begin position="38"/>
        <end position="60"/>
    </location>
</feature>
<accession>A0A8J8STS3</accession>
<dbReference type="EMBL" id="RRYP01033685">
    <property type="protein sequence ID" value="TNV70697.1"/>
    <property type="molecule type" value="Genomic_DNA"/>
</dbReference>
<gene>
    <name evidence="2" type="ORF">FGO68_gene6835</name>
</gene>
<protein>
    <submittedName>
        <fullName evidence="2">Uncharacterized protein</fullName>
    </submittedName>
</protein>